<proteinExistence type="predicted"/>
<dbReference type="Pfam" id="PF07734">
    <property type="entry name" value="FBA_1"/>
    <property type="match status" value="1"/>
</dbReference>
<dbReference type="GeneID" id="104754092"/>
<dbReference type="PANTHER" id="PTHR31672:SF13">
    <property type="entry name" value="F-BOX PROTEIN CPR30-LIKE"/>
    <property type="match status" value="1"/>
</dbReference>
<protein>
    <submittedName>
        <fullName evidence="3">F-box/kelch-repeat protein At3g13680-like</fullName>
    </submittedName>
</protein>
<dbReference type="InterPro" id="IPR006527">
    <property type="entry name" value="F-box-assoc_dom_typ1"/>
</dbReference>
<sequence length="373" mass="43268">MFDLPEELVEEILSRVPMTSLRSVRLSCKKWNALSKNRIVGKAATSQFIGFIMRDFRVCALRLDLQGIRNDDGGDLGYPSIKQVSVLNHIEVFQTFHCDGLLLCVLKDYSRLLVWNPYLGQSSWIQPRNDVDQFDHWFALGYDKSRNHKILRMFHYYRCNELFSGSEIYEFSSKSWRVLVFTPHEEIRSLSNRHGQSLNGNAYFCAEEKIIMQEGVAEAGAFLLCFDFTSERFGPRLSLPFHASDEDALNIYCVRDEQLAVLHEPWDIMEIWVTNKTDHGQVSWSKFLEVDKTDLFTGHSLYPCFRSFFIDEEERVAVFFHVVGDVSTGNFWYQTAHIIGQDGYFKPVKIEQVKRYALPLVCSSYVPSLVKID</sequence>
<reference evidence="2" key="1">
    <citation type="journal article" date="2014" name="Nat. Commun.">
        <title>The emerging biofuel crop Camelina sativa retains a highly undifferentiated hexaploid genome structure.</title>
        <authorList>
            <person name="Kagale S."/>
            <person name="Koh C."/>
            <person name="Nixon J."/>
            <person name="Bollina V."/>
            <person name="Clarke W.E."/>
            <person name="Tuteja R."/>
            <person name="Spillane C."/>
            <person name="Robinson S.J."/>
            <person name="Links M.G."/>
            <person name="Clarke C."/>
            <person name="Higgins E.E."/>
            <person name="Huebert T."/>
            <person name="Sharpe A.G."/>
            <person name="Parkin I.A."/>
        </authorList>
    </citation>
    <scope>NUCLEOTIDE SEQUENCE [LARGE SCALE GENOMIC DNA]</scope>
    <source>
        <strain evidence="2">cv. DH55</strain>
    </source>
</reference>
<dbReference type="CDD" id="cd22157">
    <property type="entry name" value="F-box_AtFBW1-like"/>
    <property type="match status" value="1"/>
</dbReference>
<reference evidence="3" key="2">
    <citation type="submission" date="2025-08" db="UniProtKB">
        <authorList>
            <consortium name="RefSeq"/>
        </authorList>
    </citation>
    <scope>IDENTIFICATION</scope>
    <source>
        <tissue evidence="3">Leaf</tissue>
    </source>
</reference>
<dbReference type="Proteomes" id="UP000694864">
    <property type="component" value="Chromosome 16"/>
</dbReference>
<dbReference type="Gene3D" id="1.20.1280.50">
    <property type="match status" value="1"/>
</dbReference>
<dbReference type="RefSeq" id="XP_010474551.1">
    <property type="nucleotide sequence ID" value="XM_010476249.1"/>
</dbReference>
<dbReference type="InterPro" id="IPR001810">
    <property type="entry name" value="F-box_dom"/>
</dbReference>
<dbReference type="SMART" id="SM00256">
    <property type="entry name" value="FBOX"/>
    <property type="match status" value="1"/>
</dbReference>
<evidence type="ECO:0000259" key="1">
    <source>
        <dbReference type="PROSITE" id="PS50181"/>
    </source>
</evidence>
<dbReference type="InterPro" id="IPR017451">
    <property type="entry name" value="F-box-assoc_interact_dom"/>
</dbReference>
<feature type="domain" description="F-box" evidence="1">
    <location>
        <begin position="1"/>
        <end position="44"/>
    </location>
</feature>
<dbReference type="PANTHER" id="PTHR31672">
    <property type="entry name" value="BNACNNG10540D PROTEIN"/>
    <property type="match status" value="1"/>
</dbReference>
<name>A0ABM0WQ49_CAMSA</name>
<gene>
    <name evidence="3" type="primary">LOC104754092</name>
</gene>
<organism evidence="2 3">
    <name type="scientific">Camelina sativa</name>
    <name type="common">False flax</name>
    <name type="synonym">Myagrum sativum</name>
    <dbReference type="NCBI Taxonomy" id="90675"/>
    <lineage>
        <taxon>Eukaryota</taxon>
        <taxon>Viridiplantae</taxon>
        <taxon>Streptophyta</taxon>
        <taxon>Embryophyta</taxon>
        <taxon>Tracheophyta</taxon>
        <taxon>Spermatophyta</taxon>
        <taxon>Magnoliopsida</taxon>
        <taxon>eudicotyledons</taxon>
        <taxon>Gunneridae</taxon>
        <taxon>Pentapetalae</taxon>
        <taxon>rosids</taxon>
        <taxon>malvids</taxon>
        <taxon>Brassicales</taxon>
        <taxon>Brassicaceae</taxon>
        <taxon>Camelineae</taxon>
        <taxon>Camelina</taxon>
    </lineage>
</organism>
<dbReference type="Pfam" id="PF00646">
    <property type="entry name" value="F-box"/>
    <property type="match status" value="1"/>
</dbReference>
<evidence type="ECO:0000313" key="2">
    <source>
        <dbReference type="Proteomes" id="UP000694864"/>
    </source>
</evidence>
<dbReference type="InterPro" id="IPR050796">
    <property type="entry name" value="SCF_F-box_component"/>
</dbReference>
<dbReference type="NCBIfam" id="TIGR01640">
    <property type="entry name" value="F_box_assoc_1"/>
    <property type="match status" value="1"/>
</dbReference>
<evidence type="ECO:0000313" key="3">
    <source>
        <dbReference type="RefSeq" id="XP_010474551.1"/>
    </source>
</evidence>
<dbReference type="InterPro" id="IPR036047">
    <property type="entry name" value="F-box-like_dom_sf"/>
</dbReference>
<dbReference type="PROSITE" id="PS50181">
    <property type="entry name" value="FBOX"/>
    <property type="match status" value="1"/>
</dbReference>
<keyword evidence="2" id="KW-1185">Reference proteome</keyword>
<dbReference type="SUPFAM" id="SSF81383">
    <property type="entry name" value="F-box domain"/>
    <property type="match status" value="1"/>
</dbReference>
<accession>A0ABM0WQ49</accession>